<keyword evidence="2" id="KW-1003">Cell membrane</keyword>
<evidence type="ECO:0000256" key="3">
    <source>
        <dbReference type="ARBA" id="ARBA00022692"/>
    </source>
</evidence>
<evidence type="ECO:0000313" key="10">
    <source>
        <dbReference type="EMBL" id="GAA2089493.1"/>
    </source>
</evidence>
<dbReference type="InterPro" id="IPR050250">
    <property type="entry name" value="Macrolide_Exporter_MacB"/>
</dbReference>
<dbReference type="InterPro" id="IPR003838">
    <property type="entry name" value="ABC3_permease_C"/>
</dbReference>
<comment type="similarity">
    <text evidence="6">Belongs to the ABC-4 integral membrane protein family.</text>
</comment>
<organism evidence="10 11">
    <name type="scientific">Streptomyces albiaxialis</name>
    <dbReference type="NCBI Taxonomy" id="329523"/>
    <lineage>
        <taxon>Bacteria</taxon>
        <taxon>Bacillati</taxon>
        <taxon>Actinomycetota</taxon>
        <taxon>Actinomycetes</taxon>
        <taxon>Kitasatosporales</taxon>
        <taxon>Streptomycetaceae</taxon>
        <taxon>Streptomyces</taxon>
    </lineage>
</organism>
<protein>
    <submittedName>
        <fullName evidence="10">FtsX-like permease family protein</fullName>
    </submittedName>
</protein>
<comment type="subcellular location">
    <subcellularLocation>
        <location evidence="1">Cell membrane</location>
        <topology evidence="1">Multi-pass membrane protein</topology>
    </subcellularLocation>
</comment>
<feature type="transmembrane region" description="Helical" evidence="8">
    <location>
        <begin position="419"/>
        <end position="439"/>
    </location>
</feature>
<keyword evidence="4 8" id="KW-1133">Transmembrane helix</keyword>
<dbReference type="EMBL" id="BAAAPE010000013">
    <property type="protein sequence ID" value="GAA2089493.1"/>
    <property type="molecule type" value="Genomic_DNA"/>
</dbReference>
<dbReference type="Proteomes" id="UP001500016">
    <property type="component" value="Unassembled WGS sequence"/>
</dbReference>
<feature type="transmembrane region" description="Helical" evidence="8">
    <location>
        <begin position="799"/>
        <end position="824"/>
    </location>
</feature>
<evidence type="ECO:0000256" key="1">
    <source>
        <dbReference type="ARBA" id="ARBA00004651"/>
    </source>
</evidence>
<feature type="transmembrane region" description="Helical" evidence="8">
    <location>
        <begin position="900"/>
        <end position="921"/>
    </location>
</feature>
<name>A0ABP5I1D8_9ACTN</name>
<feature type="transmembrane region" description="Helical" evidence="8">
    <location>
        <begin position="387"/>
        <end position="413"/>
    </location>
</feature>
<evidence type="ECO:0000256" key="7">
    <source>
        <dbReference type="SAM" id="MobiDB-lite"/>
    </source>
</evidence>
<reference evidence="11" key="1">
    <citation type="journal article" date="2019" name="Int. J. Syst. Evol. Microbiol.">
        <title>The Global Catalogue of Microorganisms (GCM) 10K type strain sequencing project: providing services to taxonomists for standard genome sequencing and annotation.</title>
        <authorList>
            <consortium name="The Broad Institute Genomics Platform"/>
            <consortium name="The Broad Institute Genome Sequencing Center for Infectious Disease"/>
            <person name="Wu L."/>
            <person name="Ma J."/>
        </authorList>
    </citation>
    <scope>NUCLEOTIDE SEQUENCE [LARGE SCALE GENOMIC DNA]</scope>
    <source>
        <strain evidence="11">JCM 15478</strain>
    </source>
</reference>
<proteinExistence type="inferred from homology"/>
<dbReference type="Pfam" id="PF02687">
    <property type="entry name" value="FtsX"/>
    <property type="match status" value="1"/>
</dbReference>
<comment type="caution">
    <text evidence="10">The sequence shown here is derived from an EMBL/GenBank/DDBJ whole genome shotgun (WGS) entry which is preliminary data.</text>
</comment>
<feature type="region of interest" description="Disordered" evidence="7">
    <location>
        <begin position="115"/>
        <end position="137"/>
    </location>
</feature>
<dbReference type="PANTHER" id="PTHR30572:SF4">
    <property type="entry name" value="ABC TRANSPORTER PERMEASE YTRF"/>
    <property type="match status" value="1"/>
</dbReference>
<gene>
    <name evidence="10" type="ORF">GCM10009801_53850</name>
</gene>
<evidence type="ECO:0000256" key="4">
    <source>
        <dbReference type="ARBA" id="ARBA00022989"/>
    </source>
</evidence>
<dbReference type="PANTHER" id="PTHR30572">
    <property type="entry name" value="MEMBRANE COMPONENT OF TRANSPORTER-RELATED"/>
    <property type="match status" value="1"/>
</dbReference>
<evidence type="ECO:0000256" key="8">
    <source>
        <dbReference type="SAM" id="Phobius"/>
    </source>
</evidence>
<keyword evidence="3 8" id="KW-0812">Transmembrane</keyword>
<dbReference type="RefSeq" id="WP_344531875.1">
    <property type="nucleotide sequence ID" value="NZ_BAAAPE010000013.1"/>
</dbReference>
<keyword evidence="5 8" id="KW-0472">Membrane</keyword>
<evidence type="ECO:0000313" key="11">
    <source>
        <dbReference type="Proteomes" id="UP001500016"/>
    </source>
</evidence>
<accession>A0ABP5I1D8</accession>
<evidence type="ECO:0000256" key="5">
    <source>
        <dbReference type="ARBA" id="ARBA00023136"/>
    </source>
</evidence>
<sequence>MSRLALRWLAPWWLRARWRAAPGGAAAFGALVLVTAFVAAALPRAVDASADDALAAALDRARPGDRLLSATTVADSGAGSPGELRELLSPGSVRAAERAVADAVKPPLRVDRTDAAYGVHNASPADSDTPGLPRPSRDLDPKATLVAQAGLGERARVTEGRLPDGRTRGAEGKRRVQAAVSAATARTMKLRPGDSFRLPSGFGHTTVEVTGIVTPRGTRQEVRGSAFWNAEESMARPTLVTVPQMGGSPKKYWHFTAYISPRTTPALLDLRDGAELFWHYPVVRGSLRAHQVPGIQRELTALADGAGATRLQDRAGVGTITFDAGLSETFGAFRHEQDAISPLLLIAGLGLATTGGTVLLLAGVLAAERRREECVLLRSRGASLRGLAGRLLAETASVAVPAGALGAGLALLVTDGTRVGSALLAAAAATAVAALALPVRAALGQRRVRVTAAREDVTRARPSRRRTVVELTVLALVVGAVVAVRQRGTSDGDALLALAPVLLALAAALLLSRCYPLPLRLLSRAANRRPGPVAFLGLARAGRAPSAAVSGLALIALLVALTVASFGGTVLAGIAHGRDTAALRAVGADARIAAPENAELTASLAARARELPGVDEATGFRLNSEAELTGADAGVTVVLADADSYSRLARDTGQGAFPARALGGRGDSASGAVPALVSPGLQRRMGGEPADLVLPGFQLRVRAALARERTPAALSGAFVVLSRETVARAHPDARGTALLAPNTVLVSGDSPDTGALRALVRRSDAENGLRGDNRSALTLRSHERARFADTVLQSGAERLYTAAVLAATGYSALAVLLSLLQNAPDRIALLSRLRTLGLPRRQARGVLLLESLPLYALTACAGVLTGLATVPLLEPGIDLTALAGTPDDLPVRLSADPVSLVLPPLALLAPAVAGALVQARLAGRGTHDLRMEQR</sequence>
<evidence type="ECO:0000256" key="6">
    <source>
        <dbReference type="ARBA" id="ARBA00038076"/>
    </source>
</evidence>
<keyword evidence="11" id="KW-1185">Reference proteome</keyword>
<evidence type="ECO:0000256" key="2">
    <source>
        <dbReference type="ARBA" id="ARBA00022475"/>
    </source>
</evidence>
<feature type="domain" description="ABC3 transporter permease C-terminal" evidence="9">
    <location>
        <begin position="807"/>
        <end position="920"/>
    </location>
</feature>
<feature type="transmembrane region" description="Helical" evidence="8">
    <location>
        <begin position="494"/>
        <end position="515"/>
    </location>
</feature>
<feature type="transmembrane region" description="Helical" evidence="8">
    <location>
        <begin position="552"/>
        <end position="575"/>
    </location>
</feature>
<feature type="transmembrane region" description="Helical" evidence="8">
    <location>
        <begin position="343"/>
        <end position="366"/>
    </location>
</feature>
<feature type="transmembrane region" description="Helical" evidence="8">
    <location>
        <begin position="845"/>
        <end position="870"/>
    </location>
</feature>
<evidence type="ECO:0000259" key="9">
    <source>
        <dbReference type="Pfam" id="PF02687"/>
    </source>
</evidence>
<feature type="transmembrane region" description="Helical" evidence="8">
    <location>
        <begin position="468"/>
        <end position="488"/>
    </location>
</feature>